<evidence type="ECO:0000256" key="3">
    <source>
        <dbReference type="ARBA" id="ARBA00022483"/>
    </source>
</evidence>
<evidence type="ECO:0000256" key="2">
    <source>
        <dbReference type="ARBA" id="ARBA00022448"/>
    </source>
</evidence>
<evidence type="ECO:0000313" key="4">
    <source>
        <dbReference type="EnsemblMetazoa" id="RPRC003311-PA"/>
    </source>
</evidence>
<proteinExistence type="inferred from homology"/>
<keyword evidence="5" id="KW-1185">Reference proteome</keyword>
<comment type="similarity">
    <text evidence="1">Belongs to the SEC6 family.</text>
</comment>
<dbReference type="InParanoid" id="T1HGY8"/>
<dbReference type="PANTHER" id="PTHR21292:SF1">
    <property type="entry name" value="EXOCYST COMPLEX COMPONENT 3"/>
    <property type="match status" value="1"/>
</dbReference>
<keyword evidence="2" id="KW-0813">Transport</keyword>
<dbReference type="Pfam" id="PF06046">
    <property type="entry name" value="Sec6"/>
    <property type="match status" value="1"/>
</dbReference>
<dbReference type="VEuPathDB" id="VectorBase:RPRC003311"/>
<keyword evidence="3" id="KW-0268">Exocytosis</keyword>
<name>T1HGY8_RHOPR</name>
<organism evidence="4 5">
    <name type="scientific">Rhodnius prolixus</name>
    <name type="common">Triatomid bug</name>
    <dbReference type="NCBI Taxonomy" id="13249"/>
    <lineage>
        <taxon>Eukaryota</taxon>
        <taxon>Metazoa</taxon>
        <taxon>Ecdysozoa</taxon>
        <taxon>Arthropoda</taxon>
        <taxon>Hexapoda</taxon>
        <taxon>Insecta</taxon>
        <taxon>Pterygota</taxon>
        <taxon>Neoptera</taxon>
        <taxon>Paraneoptera</taxon>
        <taxon>Hemiptera</taxon>
        <taxon>Heteroptera</taxon>
        <taxon>Panheteroptera</taxon>
        <taxon>Cimicomorpha</taxon>
        <taxon>Reduviidae</taxon>
        <taxon>Triatominae</taxon>
        <taxon>Rhodnius</taxon>
    </lineage>
</organism>
<dbReference type="InterPro" id="IPR010326">
    <property type="entry name" value="EXOC3/Sec6"/>
</dbReference>
<dbReference type="Gene3D" id="1.10.357.70">
    <property type="entry name" value="Exocyst complex component Sec6, C-terminal domain"/>
    <property type="match status" value="1"/>
</dbReference>
<sequence>MDIEVLEKDAQATATKHVINMLQRPGQLEKVEQYKRRVSRKKVSVEAMLKTTMQSQLDGVCVGLGQLQFALQEIKTIKSNVNSIHDLLIDLPVLVKKLQNVREKHMQYSQYLTARENLKNLFSVPESVEKTKQWINEGKLLYAHHSLNDLENSRDDLLYEVHKVPGQAAADRILLKASFEEVETASSLLEKQLRLVLSRILNTVRKEPSVIVTALRIIDKEEKKDAFALQRQKQSGFLPPGRPKRWKDMVMEVLEKSVDQRIEGTQVEDRATNKMWLVVHLELTRQLIMEDLRVVKTLCEPCFPSHYNIVQRFVTMYHNSLSKHQQNVRSVALHCNEYVSMLSWVTNTYPGPELMKHPDLNINIQPLGPLLSPEVIDSLQNKYLQNMEDNYVEWMQKTLETEEHDWSAGVRPEDQEGHFHTAAPVIIFQMIDQNLQVTKTIGQDLTDKALILSMKQVKQYGLLYRGAIIAFKTRHFEDRSQVPYFTHYMITIVNNCMLFVELAQQLKQLYWRTDLLNRELTSVFSTLLKTFQDLRDEAANWLLEEAFLDLESHFQDLITTKWLATSMPVDTVCATLEDYFQDYVHLRPRNFDYVITKAVNLVTKRYIVTMFEKKMVLRTASERKTAGAKIVREAEQLGALFGRVAPDLIIGGAGCGTPLEAISALAEILRSDDKEILSLDLTALVNKFPDIKEDMLLS</sequence>
<protein>
    <recommendedName>
        <fullName evidence="6">Exocyst complex component 3</fullName>
    </recommendedName>
</protein>
<dbReference type="STRING" id="13249.T1HGY8"/>
<dbReference type="eggNOG" id="KOG2286">
    <property type="taxonomic scope" value="Eukaryota"/>
</dbReference>
<dbReference type="FunFam" id="1.10.357.50:FF:000010">
    <property type="entry name" value="exocyst complex component 3"/>
    <property type="match status" value="1"/>
</dbReference>
<dbReference type="Proteomes" id="UP000015103">
    <property type="component" value="Unassembled WGS sequence"/>
</dbReference>
<dbReference type="GO" id="GO:0000149">
    <property type="term" value="F:SNARE binding"/>
    <property type="evidence" value="ECO:0007669"/>
    <property type="project" value="TreeGrafter"/>
</dbReference>
<evidence type="ECO:0008006" key="6">
    <source>
        <dbReference type="Google" id="ProtNLM"/>
    </source>
</evidence>
<dbReference type="EMBL" id="ACPB03010761">
    <property type="status" value="NOT_ANNOTATED_CDS"/>
    <property type="molecule type" value="Genomic_DNA"/>
</dbReference>
<dbReference type="FunCoup" id="T1HGY8">
    <property type="interactions" value="1099"/>
</dbReference>
<dbReference type="AlphaFoldDB" id="T1HGY8"/>
<dbReference type="EnsemblMetazoa" id="RPRC003311-RA">
    <property type="protein sequence ID" value="RPRC003311-PA"/>
    <property type="gene ID" value="RPRC003311"/>
</dbReference>
<dbReference type="EMBL" id="ACPB03010760">
    <property type="status" value="NOT_ANNOTATED_CDS"/>
    <property type="molecule type" value="Genomic_DNA"/>
</dbReference>
<dbReference type="GO" id="GO:0051601">
    <property type="term" value="P:exocyst localization"/>
    <property type="evidence" value="ECO:0007669"/>
    <property type="project" value="TreeGrafter"/>
</dbReference>
<dbReference type="Gene3D" id="1.10.357.50">
    <property type="match status" value="1"/>
</dbReference>
<evidence type="ECO:0000313" key="5">
    <source>
        <dbReference type="Proteomes" id="UP000015103"/>
    </source>
</evidence>
<reference evidence="4" key="1">
    <citation type="submission" date="2015-05" db="UniProtKB">
        <authorList>
            <consortium name="EnsemblMetazoa"/>
        </authorList>
    </citation>
    <scope>IDENTIFICATION</scope>
</reference>
<dbReference type="InterPro" id="IPR042532">
    <property type="entry name" value="EXOC3/Sec6_C"/>
</dbReference>
<dbReference type="HOGENOM" id="CLU_016260_1_0_1"/>
<evidence type="ECO:0000256" key="1">
    <source>
        <dbReference type="ARBA" id="ARBA00009447"/>
    </source>
</evidence>
<dbReference type="GO" id="GO:0006887">
    <property type="term" value="P:exocytosis"/>
    <property type="evidence" value="ECO:0007669"/>
    <property type="project" value="UniProtKB-KW"/>
</dbReference>
<accession>T1HGY8</accession>
<dbReference type="OMA" id="MNIGPKT"/>
<dbReference type="GO" id="GO:0000145">
    <property type="term" value="C:exocyst"/>
    <property type="evidence" value="ECO:0007669"/>
    <property type="project" value="InterPro"/>
</dbReference>
<dbReference type="PANTHER" id="PTHR21292">
    <property type="entry name" value="EXOCYST COMPLEX COMPONENT SEC6-RELATED"/>
    <property type="match status" value="1"/>
</dbReference>